<organism evidence="1 2">
    <name type="scientific">Nonomuraea cavernae</name>
    <dbReference type="NCBI Taxonomy" id="2045107"/>
    <lineage>
        <taxon>Bacteria</taxon>
        <taxon>Bacillati</taxon>
        <taxon>Actinomycetota</taxon>
        <taxon>Actinomycetes</taxon>
        <taxon>Streptosporangiales</taxon>
        <taxon>Streptosporangiaceae</taxon>
        <taxon>Nonomuraea</taxon>
    </lineage>
</organism>
<reference evidence="1" key="1">
    <citation type="journal article" date="2014" name="Int. J. Syst. Evol. Microbiol.">
        <title>Complete genome sequence of Corynebacterium casei LMG S-19264T (=DSM 44701T), isolated from a smear-ripened cheese.</title>
        <authorList>
            <consortium name="US DOE Joint Genome Institute (JGI-PGF)"/>
            <person name="Walter F."/>
            <person name="Albersmeier A."/>
            <person name="Kalinowski J."/>
            <person name="Ruckert C."/>
        </authorList>
    </citation>
    <scope>NUCLEOTIDE SEQUENCE</scope>
    <source>
        <strain evidence="1">CGMCC 4.7368</strain>
    </source>
</reference>
<keyword evidence="2" id="KW-1185">Reference proteome</keyword>
<protein>
    <submittedName>
        <fullName evidence="1">Uncharacterized protein</fullName>
    </submittedName>
</protein>
<name>A0A917ZKL0_9ACTN</name>
<proteinExistence type="predicted"/>
<evidence type="ECO:0000313" key="1">
    <source>
        <dbReference type="EMBL" id="GGO83709.1"/>
    </source>
</evidence>
<comment type="caution">
    <text evidence="1">The sequence shown here is derived from an EMBL/GenBank/DDBJ whole genome shotgun (WGS) entry which is preliminary data.</text>
</comment>
<dbReference type="EMBL" id="BMNH01000059">
    <property type="protein sequence ID" value="GGO83709.1"/>
    <property type="molecule type" value="Genomic_DNA"/>
</dbReference>
<evidence type="ECO:0000313" key="2">
    <source>
        <dbReference type="Proteomes" id="UP000646523"/>
    </source>
</evidence>
<dbReference type="AlphaFoldDB" id="A0A917ZKL0"/>
<reference evidence="1" key="2">
    <citation type="submission" date="2020-09" db="EMBL/GenBank/DDBJ databases">
        <authorList>
            <person name="Sun Q."/>
            <person name="Zhou Y."/>
        </authorList>
    </citation>
    <scope>NUCLEOTIDE SEQUENCE</scope>
    <source>
        <strain evidence="1">CGMCC 4.7368</strain>
    </source>
</reference>
<gene>
    <name evidence="1" type="ORF">GCM10012289_77740</name>
</gene>
<sequence>MMNGLKERQRACQEALLAALRNELVERNVPAGFLNEDDGRPGVEVLDATGRRRRVYVHLPFRWFYWGDRPDERTSCVQLIAAVERVEQAARQGWRYEPQGELSFNLNKIADAYRL</sequence>
<accession>A0A917ZKL0</accession>
<dbReference type="Proteomes" id="UP000646523">
    <property type="component" value="Unassembled WGS sequence"/>
</dbReference>